<evidence type="ECO:0000256" key="3">
    <source>
        <dbReference type="ARBA" id="ARBA00006001"/>
    </source>
</evidence>
<dbReference type="InterPro" id="IPR004443">
    <property type="entry name" value="YjeF_N_dom"/>
</dbReference>
<dbReference type="InterPro" id="IPR036652">
    <property type="entry name" value="YjeF_N_dom_sf"/>
</dbReference>
<comment type="similarity">
    <text evidence="18">Belongs to the NnrE/AIBP family.</text>
</comment>
<evidence type="ECO:0000256" key="8">
    <source>
        <dbReference type="ARBA" id="ARBA00022857"/>
    </source>
</evidence>
<dbReference type="SUPFAM" id="SSF53613">
    <property type="entry name" value="Ribokinase-like"/>
    <property type="match status" value="1"/>
</dbReference>
<evidence type="ECO:0000256" key="13">
    <source>
        <dbReference type="ARBA" id="ARBA00023268"/>
    </source>
</evidence>
<dbReference type="GO" id="GO:0046496">
    <property type="term" value="P:nicotinamide nucleotide metabolic process"/>
    <property type="evidence" value="ECO:0007669"/>
    <property type="project" value="UniProtKB-UniRule"/>
</dbReference>
<dbReference type="NCBIfam" id="TIGR00196">
    <property type="entry name" value="yjeF_cterm"/>
    <property type="match status" value="1"/>
</dbReference>
<evidence type="ECO:0000256" key="14">
    <source>
        <dbReference type="ARBA" id="ARBA00025153"/>
    </source>
</evidence>
<sequence length="463" mass="46800">MTPLSGKPVVTAAKMRAAEEAAIADGTSVDILMARAGTEVAQTIRRLASGSEVLILCGPGNNGGDGYVAAAALRAWSLPVRVAALAPPATDAARNACAGWSGPVETLAETKSAPILVDALFGTGLSRALDPAIVAALRRLNARARLSIAVDLPSGVDTDRGVALGDIPAADVTLALGAPKPAHLLYPAAGLCGAIRVLDIGVPASSDVMVLAAPDLPMPGPDSHKYSRGMVAVVGGDMPGAAELSAIAALRAGAGYVLLLAEHGALQPHAIVRKAFTPDALTDKRIGALIIGPGLGRGDEARARLDQALASAVPLVIDGDALHLLDTARLDVVRNRAVPVIMTPHAGEFDALFGKGEESKIDRARAAALRSGATIIFKGADTVIASPQGAVRVAQSANAWLSTAGTGDVLAGAVGAFLSGNANIAFDAACAGVWAHARAARRLRGAFIADDLADALTAVRSRL</sequence>
<dbReference type="HAMAP" id="MF_01966">
    <property type="entry name" value="NADHX_epimerase"/>
    <property type="match status" value="1"/>
</dbReference>
<dbReference type="GO" id="GO:0005524">
    <property type="term" value="F:ATP binding"/>
    <property type="evidence" value="ECO:0007669"/>
    <property type="project" value="UniProtKB-UniRule"/>
</dbReference>
<dbReference type="InterPro" id="IPR017953">
    <property type="entry name" value="Carbohydrate_kinase_pred_CS"/>
</dbReference>
<comment type="subunit">
    <text evidence="17">Homotetramer.</text>
</comment>
<evidence type="ECO:0000256" key="2">
    <source>
        <dbReference type="ARBA" id="ARBA00000909"/>
    </source>
</evidence>
<comment type="function">
    <text evidence="18">Catalyzes the epimerization of the S- and R-forms of NAD(P)HX, a damaged form of NAD(P)H that is a result of enzymatic or heat-dependent hydration. This is a prerequisite for the S-specific NAD(P)H-hydrate dehydratase to allow the repair of both epimers of NAD(P)HX.</text>
</comment>
<feature type="binding site" evidence="17">
    <location>
        <position position="345"/>
    </location>
    <ligand>
        <name>(6S)-NADPHX</name>
        <dbReference type="ChEBI" id="CHEBI:64076"/>
    </ligand>
</feature>
<dbReference type="EC" id="4.2.1.136" evidence="19"/>
<dbReference type="EMBL" id="CP061038">
    <property type="protein sequence ID" value="QNQ11222.1"/>
    <property type="molecule type" value="Genomic_DNA"/>
</dbReference>
<evidence type="ECO:0000256" key="6">
    <source>
        <dbReference type="ARBA" id="ARBA00022741"/>
    </source>
</evidence>
<evidence type="ECO:0000256" key="18">
    <source>
        <dbReference type="HAMAP-Rule" id="MF_01966"/>
    </source>
</evidence>
<comment type="function">
    <text evidence="17">Catalyzes the dehydration of the S-form of NAD(P)HX at the expense of ADP, which is converted to AMP. Together with NAD(P)HX epimerase, which catalyzes the epimerization of the S- and R-forms, the enzyme allows the repair of both epimers of NAD(P)HX, a damaged form of NAD(P)H that is a result of enzymatic or heat-dependent hydration.</text>
</comment>
<dbReference type="InterPro" id="IPR030677">
    <property type="entry name" value="Nnr"/>
</dbReference>
<keyword evidence="9 18" id="KW-0630">Potassium</keyword>
<dbReference type="GO" id="GO:0052856">
    <property type="term" value="F:NAD(P)HX epimerase activity"/>
    <property type="evidence" value="ECO:0007669"/>
    <property type="project" value="UniProtKB-UniRule"/>
</dbReference>
<evidence type="ECO:0000256" key="4">
    <source>
        <dbReference type="ARBA" id="ARBA00009524"/>
    </source>
</evidence>
<feature type="binding site" evidence="18">
    <location>
        <position position="118"/>
    </location>
    <ligand>
        <name>K(+)</name>
        <dbReference type="ChEBI" id="CHEBI:29103"/>
    </ligand>
</feature>
<dbReference type="PANTHER" id="PTHR12592">
    <property type="entry name" value="ATP-DEPENDENT (S)-NAD(P)H-HYDRATE DEHYDRATASE FAMILY MEMBER"/>
    <property type="match status" value="1"/>
</dbReference>
<evidence type="ECO:0000259" key="21">
    <source>
        <dbReference type="PROSITE" id="PS51385"/>
    </source>
</evidence>
<evidence type="ECO:0000256" key="12">
    <source>
        <dbReference type="ARBA" id="ARBA00023239"/>
    </source>
</evidence>
<protein>
    <recommendedName>
        <fullName evidence="19">Bifunctional NAD(P)H-hydrate repair enzyme</fullName>
    </recommendedName>
    <alternativeName>
        <fullName evidence="19">Nicotinamide nucleotide repair protein</fullName>
    </alternativeName>
    <domain>
        <recommendedName>
            <fullName evidence="19">ADP-dependent (S)-NAD(P)H-hydrate dehydratase</fullName>
            <ecNumber evidence="19">4.2.1.136</ecNumber>
        </recommendedName>
        <alternativeName>
            <fullName evidence="19">ADP-dependent NAD(P)HX dehydratase</fullName>
        </alternativeName>
    </domain>
    <domain>
        <recommendedName>
            <fullName evidence="19">NAD(P)H-hydrate epimerase</fullName>
            <ecNumber evidence="19">5.1.99.6</ecNumber>
        </recommendedName>
    </domain>
</protein>
<dbReference type="GO" id="GO:0110051">
    <property type="term" value="P:metabolite repair"/>
    <property type="evidence" value="ECO:0007669"/>
    <property type="project" value="TreeGrafter"/>
</dbReference>
<dbReference type="PROSITE" id="PS51385">
    <property type="entry name" value="YJEF_N"/>
    <property type="match status" value="1"/>
</dbReference>
<keyword evidence="8 17" id="KW-0521">NADP</keyword>
<evidence type="ECO:0000256" key="9">
    <source>
        <dbReference type="ARBA" id="ARBA00022958"/>
    </source>
</evidence>
<accession>A0A7H0LNG9</accession>
<name>A0A7H0LNG9_9SPHN</name>
<keyword evidence="23" id="KW-1185">Reference proteome</keyword>
<keyword evidence="7 17" id="KW-0067">ATP-binding</keyword>
<dbReference type="SUPFAM" id="SSF64153">
    <property type="entry name" value="YjeF N-terminal domain-like"/>
    <property type="match status" value="1"/>
</dbReference>
<dbReference type="Proteomes" id="UP000516148">
    <property type="component" value="Chromosome"/>
</dbReference>
<feature type="binding site" evidence="18">
    <location>
        <position position="62"/>
    </location>
    <ligand>
        <name>K(+)</name>
        <dbReference type="ChEBI" id="CHEBI:29103"/>
    </ligand>
</feature>
<feature type="binding site" evidence="17">
    <location>
        <position position="241"/>
    </location>
    <ligand>
        <name>(6S)-NADPHX</name>
        <dbReference type="ChEBI" id="CHEBI:64076"/>
    </ligand>
</feature>
<dbReference type="Pfam" id="PF03853">
    <property type="entry name" value="YjeF_N"/>
    <property type="match status" value="1"/>
</dbReference>
<feature type="binding site" evidence="18">
    <location>
        <begin position="61"/>
        <end position="65"/>
    </location>
    <ligand>
        <name>(6S)-NADPHX</name>
        <dbReference type="ChEBI" id="CHEBI:64076"/>
    </ligand>
</feature>
<feature type="binding site" evidence="17">
    <location>
        <position position="408"/>
    </location>
    <ligand>
        <name>(6S)-NADPHX</name>
        <dbReference type="ChEBI" id="CHEBI:64076"/>
    </ligand>
</feature>
<evidence type="ECO:0000256" key="7">
    <source>
        <dbReference type="ARBA" id="ARBA00022840"/>
    </source>
</evidence>
<dbReference type="EC" id="5.1.99.6" evidence="19"/>
<feature type="binding site" evidence="18">
    <location>
        <position position="154"/>
    </location>
    <ligand>
        <name>K(+)</name>
        <dbReference type="ChEBI" id="CHEBI:29103"/>
    </ligand>
</feature>
<dbReference type="PANTHER" id="PTHR12592:SF0">
    <property type="entry name" value="ATP-DEPENDENT (S)-NAD(P)H-HYDRATE DEHYDRATASE"/>
    <property type="match status" value="1"/>
</dbReference>
<dbReference type="InterPro" id="IPR029056">
    <property type="entry name" value="Ribokinase-like"/>
</dbReference>
<evidence type="ECO:0000313" key="22">
    <source>
        <dbReference type="EMBL" id="QNQ11222.1"/>
    </source>
</evidence>
<comment type="catalytic activity">
    <reaction evidence="2 18 19">
        <text>(6R)-NADPHX = (6S)-NADPHX</text>
        <dbReference type="Rhea" id="RHEA:32227"/>
        <dbReference type="ChEBI" id="CHEBI:64076"/>
        <dbReference type="ChEBI" id="CHEBI:64077"/>
        <dbReference type="EC" id="5.1.99.6"/>
    </reaction>
</comment>
<dbReference type="PIRSF" id="PIRSF017184">
    <property type="entry name" value="Nnr"/>
    <property type="match status" value="1"/>
</dbReference>
<keyword evidence="12 17" id="KW-0456">Lyase</keyword>
<comment type="cofactor">
    <cofactor evidence="18 19">
        <name>K(+)</name>
        <dbReference type="ChEBI" id="CHEBI:29103"/>
    </cofactor>
    <text evidence="18 19">Binds 1 potassium ion per subunit.</text>
</comment>
<comment type="similarity">
    <text evidence="4 19">In the C-terminal section; belongs to the NnrD/CARKD family.</text>
</comment>
<dbReference type="PROSITE" id="PS01050">
    <property type="entry name" value="YJEF_C_2"/>
    <property type="match status" value="1"/>
</dbReference>
<reference evidence="22 23" key="1">
    <citation type="submission" date="2020-09" db="EMBL/GenBank/DDBJ databases">
        <title>Sphingomonas sp., a new species isolated from pork steak.</title>
        <authorList>
            <person name="Heidler von Heilborn D."/>
        </authorList>
    </citation>
    <scope>NUCLEOTIDE SEQUENCE [LARGE SCALE GENOMIC DNA]</scope>
    <source>
        <strain evidence="23">S8-3T</strain>
    </source>
</reference>
<evidence type="ECO:0000256" key="16">
    <source>
        <dbReference type="ARBA" id="ARBA00049209"/>
    </source>
</evidence>
<evidence type="ECO:0000256" key="1">
    <source>
        <dbReference type="ARBA" id="ARBA00000013"/>
    </source>
</evidence>
<proteinExistence type="inferred from homology"/>
<dbReference type="HAMAP" id="MF_01965">
    <property type="entry name" value="NADHX_dehydratase"/>
    <property type="match status" value="1"/>
</dbReference>
<comment type="similarity">
    <text evidence="3 19">In the N-terminal section; belongs to the NnrE/AIBP family.</text>
</comment>
<comment type="cofactor">
    <cofactor evidence="17">
        <name>Mg(2+)</name>
        <dbReference type="ChEBI" id="CHEBI:18420"/>
    </cofactor>
</comment>
<comment type="catalytic activity">
    <reaction evidence="1 18 19">
        <text>(6R)-NADHX = (6S)-NADHX</text>
        <dbReference type="Rhea" id="RHEA:32215"/>
        <dbReference type="ChEBI" id="CHEBI:64074"/>
        <dbReference type="ChEBI" id="CHEBI:64075"/>
        <dbReference type="EC" id="5.1.99.6"/>
    </reaction>
</comment>
<dbReference type="RefSeq" id="WP_187763506.1">
    <property type="nucleotide sequence ID" value="NZ_JANQBJ010000001.1"/>
</dbReference>
<keyword evidence="10 17" id="KW-0520">NAD</keyword>
<feature type="binding site" evidence="17">
    <location>
        <position position="407"/>
    </location>
    <ligand>
        <name>AMP</name>
        <dbReference type="ChEBI" id="CHEBI:456215"/>
    </ligand>
</feature>
<keyword evidence="11 18" id="KW-0413">Isomerase</keyword>
<evidence type="ECO:0000256" key="17">
    <source>
        <dbReference type="HAMAP-Rule" id="MF_01965"/>
    </source>
</evidence>
<feature type="binding site" evidence="17">
    <location>
        <position position="294"/>
    </location>
    <ligand>
        <name>(6S)-NADPHX</name>
        <dbReference type="ChEBI" id="CHEBI:64076"/>
    </ligand>
</feature>
<evidence type="ECO:0000313" key="23">
    <source>
        <dbReference type="Proteomes" id="UP000516148"/>
    </source>
</evidence>
<keyword evidence="5 18" id="KW-0479">Metal-binding</keyword>
<dbReference type="PROSITE" id="PS51383">
    <property type="entry name" value="YJEF_C_3"/>
    <property type="match status" value="1"/>
</dbReference>
<evidence type="ECO:0000256" key="5">
    <source>
        <dbReference type="ARBA" id="ARBA00022723"/>
    </source>
</evidence>
<comment type="catalytic activity">
    <reaction evidence="15 17 19">
        <text>(6S)-NADHX + ADP = AMP + phosphate + NADH + H(+)</text>
        <dbReference type="Rhea" id="RHEA:32223"/>
        <dbReference type="ChEBI" id="CHEBI:15378"/>
        <dbReference type="ChEBI" id="CHEBI:43474"/>
        <dbReference type="ChEBI" id="CHEBI:57945"/>
        <dbReference type="ChEBI" id="CHEBI:64074"/>
        <dbReference type="ChEBI" id="CHEBI:456215"/>
        <dbReference type="ChEBI" id="CHEBI:456216"/>
        <dbReference type="EC" id="4.2.1.136"/>
    </reaction>
</comment>
<feature type="binding site" evidence="18">
    <location>
        <position position="151"/>
    </location>
    <ligand>
        <name>(6S)-NADPHX</name>
        <dbReference type="ChEBI" id="CHEBI:64076"/>
    </ligand>
</feature>
<keyword evidence="6 17" id="KW-0547">Nucleotide-binding</keyword>
<evidence type="ECO:0000259" key="20">
    <source>
        <dbReference type="PROSITE" id="PS51383"/>
    </source>
</evidence>
<gene>
    <name evidence="17" type="primary">nnrD</name>
    <name evidence="18" type="synonym">nnrE</name>
    <name evidence="22" type="ORF">H3Z74_08760</name>
</gene>
<dbReference type="AlphaFoldDB" id="A0A7H0LNG9"/>
<evidence type="ECO:0000256" key="10">
    <source>
        <dbReference type="ARBA" id="ARBA00023027"/>
    </source>
</evidence>
<comment type="caution">
    <text evidence="18">Lacks conserved residue(s) required for the propagation of feature annotation.</text>
</comment>
<dbReference type="Pfam" id="PF01256">
    <property type="entry name" value="Carb_kinase"/>
    <property type="match status" value="1"/>
</dbReference>
<dbReference type="GO" id="GO:0046872">
    <property type="term" value="F:metal ion binding"/>
    <property type="evidence" value="ECO:0007669"/>
    <property type="project" value="UniProtKB-UniRule"/>
</dbReference>
<evidence type="ECO:0000256" key="15">
    <source>
        <dbReference type="ARBA" id="ARBA00048238"/>
    </source>
</evidence>
<dbReference type="Gene3D" id="3.40.50.10260">
    <property type="entry name" value="YjeF N-terminal domain"/>
    <property type="match status" value="1"/>
</dbReference>
<comment type="similarity">
    <text evidence="17">Belongs to the NnrD/CARKD family.</text>
</comment>
<comment type="function">
    <text evidence="14 19">Bifunctional enzyme that catalyzes the epimerization of the S- and R-forms of NAD(P)HX and the dehydration of the S-form of NAD(P)HX at the expense of ADP, which is converted to AMP. This allows the repair of both epimers of NAD(P)HX, a damaged form of NAD(P)H that is a result of enzymatic or heat-dependent hydration.</text>
</comment>
<dbReference type="InterPro" id="IPR000631">
    <property type="entry name" value="CARKD"/>
</dbReference>
<dbReference type="NCBIfam" id="TIGR00197">
    <property type="entry name" value="yjeF_nterm"/>
    <property type="match status" value="1"/>
</dbReference>
<dbReference type="CDD" id="cd01171">
    <property type="entry name" value="YXKO-related"/>
    <property type="match status" value="1"/>
</dbReference>
<dbReference type="GO" id="GO:0052855">
    <property type="term" value="F:ADP-dependent NAD(P)H-hydrate dehydratase activity"/>
    <property type="evidence" value="ECO:0007669"/>
    <property type="project" value="UniProtKB-UniRule"/>
</dbReference>
<feature type="binding site" evidence="18">
    <location>
        <begin position="122"/>
        <end position="128"/>
    </location>
    <ligand>
        <name>(6S)-NADPHX</name>
        <dbReference type="ChEBI" id="CHEBI:64076"/>
    </ligand>
</feature>
<dbReference type="KEGG" id="spap:H3Z74_08760"/>
<organism evidence="22 23">
    <name type="scientific">Sphingomonas alpina</name>
    <dbReference type="NCBI Taxonomy" id="653931"/>
    <lineage>
        <taxon>Bacteria</taxon>
        <taxon>Pseudomonadati</taxon>
        <taxon>Pseudomonadota</taxon>
        <taxon>Alphaproteobacteria</taxon>
        <taxon>Sphingomonadales</taxon>
        <taxon>Sphingomonadaceae</taxon>
        <taxon>Sphingomonas</taxon>
    </lineage>
</organism>
<feature type="domain" description="YjeF C-terminal" evidence="20">
    <location>
        <begin position="208"/>
        <end position="463"/>
    </location>
</feature>
<dbReference type="Gene3D" id="3.40.1190.20">
    <property type="match status" value="1"/>
</dbReference>
<evidence type="ECO:0000256" key="11">
    <source>
        <dbReference type="ARBA" id="ARBA00023235"/>
    </source>
</evidence>
<keyword evidence="13" id="KW-0511">Multifunctional enzyme</keyword>
<feature type="binding site" evidence="17">
    <location>
        <begin position="378"/>
        <end position="382"/>
    </location>
    <ligand>
        <name>AMP</name>
        <dbReference type="ChEBI" id="CHEBI:456215"/>
    </ligand>
</feature>
<comment type="catalytic activity">
    <reaction evidence="16 17 19">
        <text>(6S)-NADPHX + ADP = AMP + phosphate + NADPH + H(+)</text>
        <dbReference type="Rhea" id="RHEA:32235"/>
        <dbReference type="ChEBI" id="CHEBI:15378"/>
        <dbReference type="ChEBI" id="CHEBI:43474"/>
        <dbReference type="ChEBI" id="CHEBI:57783"/>
        <dbReference type="ChEBI" id="CHEBI:64076"/>
        <dbReference type="ChEBI" id="CHEBI:456215"/>
        <dbReference type="ChEBI" id="CHEBI:456216"/>
        <dbReference type="EC" id="4.2.1.136"/>
    </reaction>
</comment>
<evidence type="ECO:0000256" key="19">
    <source>
        <dbReference type="PIRNR" id="PIRNR017184"/>
    </source>
</evidence>
<feature type="domain" description="YjeF N-terminal" evidence="21">
    <location>
        <begin position="15"/>
        <end position="208"/>
    </location>
</feature>